<reference evidence="3" key="1">
    <citation type="journal article" date="2016" name="Front. Microbiol.">
        <title>Genome Sequence of the Piezophilic, Mesophilic Sulfate-Reducing Bacterium Desulfovibrio indicus J2T.</title>
        <authorList>
            <person name="Cao J."/>
            <person name="Maignien L."/>
            <person name="Shao Z."/>
            <person name="Alain K."/>
            <person name="Jebbar M."/>
        </authorList>
    </citation>
    <scope>NUCLEOTIDE SEQUENCE</scope>
    <source>
        <strain evidence="3">NBRC 103626</strain>
    </source>
</reference>
<keyword evidence="4" id="KW-1185">Reference proteome</keyword>
<evidence type="ECO:0000313" key="4">
    <source>
        <dbReference type="Proteomes" id="UP001055108"/>
    </source>
</evidence>
<evidence type="ECO:0000313" key="3">
    <source>
        <dbReference type="EMBL" id="GJD79165.1"/>
    </source>
</evidence>
<keyword evidence="2" id="KW-0732">Signal</keyword>
<name>A0AA37HP53_9HYPH</name>
<feature type="compositionally biased region" description="Basic and acidic residues" evidence="1">
    <location>
        <begin position="230"/>
        <end position="241"/>
    </location>
</feature>
<protein>
    <submittedName>
        <fullName evidence="3">Uncharacterized protein</fullName>
    </submittedName>
</protein>
<dbReference type="EMBL" id="BPQM01000053">
    <property type="protein sequence ID" value="GJD79165.1"/>
    <property type="molecule type" value="Genomic_DNA"/>
</dbReference>
<reference evidence="3" key="2">
    <citation type="submission" date="2021-08" db="EMBL/GenBank/DDBJ databases">
        <authorList>
            <person name="Tani A."/>
            <person name="Ola A."/>
            <person name="Ogura Y."/>
            <person name="Katsura K."/>
            <person name="Hayashi T."/>
        </authorList>
    </citation>
    <scope>NUCLEOTIDE SEQUENCE</scope>
    <source>
        <strain evidence="3">NBRC 103626</strain>
    </source>
</reference>
<dbReference type="AlphaFoldDB" id="A0AA37HP53"/>
<feature type="signal peptide" evidence="2">
    <location>
        <begin position="1"/>
        <end position="25"/>
    </location>
</feature>
<evidence type="ECO:0000256" key="2">
    <source>
        <dbReference type="SAM" id="SignalP"/>
    </source>
</evidence>
<feature type="chain" id="PRO_5041438223" evidence="2">
    <location>
        <begin position="26"/>
        <end position="241"/>
    </location>
</feature>
<proteinExistence type="predicted"/>
<dbReference type="Proteomes" id="UP001055108">
    <property type="component" value="Unassembled WGS sequence"/>
</dbReference>
<evidence type="ECO:0000256" key="1">
    <source>
        <dbReference type="SAM" id="MobiDB-lite"/>
    </source>
</evidence>
<comment type="caution">
    <text evidence="3">The sequence shown here is derived from an EMBL/GenBank/DDBJ whole genome shotgun (WGS) entry which is preliminary data.</text>
</comment>
<accession>A0AA37HP53</accession>
<gene>
    <name evidence="3" type="ORF">NBEOAGPD_2386</name>
</gene>
<organism evidence="3 4">
    <name type="scientific">Methylobacterium gregans</name>
    <dbReference type="NCBI Taxonomy" id="374424"/>
    <lineage>
        <taxon>Bacteria</taxon>
        <taxon>Pseudomonadati</taxon>
        <taxon>Pseudomonadota</taxon>
        <taxon>Alphaproteobacteria</taxon>
        <taxon>Hyphomicrobiales</taxon>
        <taxon>Methylobacteriaceae</taxon>
        <taxon>Methylobacterium</taxon>
    </lineage>
</organism>
<feature type="region of interest" description="Disordered" evidence="1">
    <location>
        <begin position="221"/>
        <end position="241"/>
    </location>
</feature>
<sequence>MKRFAMSALALALAATPALTGPALAEDAPSPQTVNAAAPPSAADLLFEQPQMKNAAPGSTITYDYLRRSGISKGPFGPPLSDTITFRVEAANDSKDAAARNIRVEMFSGMNRVPAGPFEDMPGNPVISLFLENHLRGIAKVLEANPRYLKNAIRKGLRDKATVTATKVTVGGREVDAWRVETKPFEGDAMTERMRGMANMTYTFVTAPSVPGEIVSIEAQSKNAEGGELLEEKLSYDQKAG</sequence>